<dbReference type="Pfam" id="PF03245">
    <property type="entry name" value="Phage_lysis"/>
    <property type="match status" value="1"/>
</dbReference>
<protein>
    <submittedName>
        <fullName evidence="1">Peptidase</fullName>
    </submittedName>
</protein>
<evidence type="ECO:0000313" key="2">
    <source>
        <dbReference type="Proteomes" id="UP000186277"/>
    </source>
</evidence>
<dbReference type="InterPro" id="IPR004929">
    <property type="entry name" value="I-spanin"/>
</dbReference>
<sequence>MRYRRLGMVLVGSGIVIMKLTLTHYTIIVLIITTAVSTFEAFYYLSAYSEQKATNNRQTTEIQQLTDTISYQNTHINMLHELDTKRTQELANAKTKLDELSDTLRADIKRVYVKAECPVSETAASSGVDGSRPARLAKDAEQDYVRLLGELETLEAQLLGLRDWAKTECRGNNGKPTP</sequence>
<dbReference type="GO" id="GO:0044659">
    <property type="term" value="P:viral release from host cell by cytolysis"/>
    <property type="evidence" value="ECO:0007669"/>
    <property type="project" value="InterPro"/>
</dbReference>
<organism evidence="1 2">
    <name type="scientific">Xenorhabdus thuongxuanensis</name>
    <dbReference type="NCBI Taxonomy" id="1873484"/>
    <lineage>
        <taxon>Bacteria</taxon>
        <taxon>Pseudomonadati</taxon>
        <taxon>Pseudomonadota</taxon>
        <taxon>Gammaproteobacteria</taxon>
        <taxon>Enterobacterales</taxon>
        <taxon>Morganellaceae</taxon>
        <taxon>Xenorhabdus</taxon>
    </lineage>
</organism>
<reference evidence="1 2" key="1">
    <citation type="submission" date="2016-09" db="EMBL/GenBank/DDBJ databases">
        <title>Xenorhabdus thuongxuanensis sp. nov. and Xenorhabdus eapokensis sp. nov., isolated from Steinernema species.</title>
        <authorList>
            <person name="Kaempfer P."/>
            <person name="Tobias N.J."/>
            <person name="Phan Ke L."/>
            <person name="Bode H.B."/>
            <person name="Glaeser S.P."/>
        </authorList>
    </citation>
    <scope>NUCLEOTIDE SEQUENCE [LARGE SCALE GENOMIC DNA]</scope>
    <source>
        <strain evidence="1 2">30TX1</strain>
    </source>
</reference>
<comment type="caution">
    <text evidence="1">The sequence shown here is derived from an EMBL/GenBank/DDBJ whole genome shotgun (WGS) entry which is preliminary data.</text>
</comment>
<evidence type="ECO:0000313" key="1">
    <source>
        <dbReference type="EMBL" id="OKP01265.1"/>
    </source>
</evidence>
<accession>A0A1Q5TM12</accession>
<dbReference type="RefSeq" id="WP_167366781.1">
    <property type="nucleotide sequence ID" value="NZ_CAWMWP010000068.1"/>
</dbReference>
<name>A0A1Q5TM12_9GAMM</name>
<dbReference type="AlphaFoldDB" id="A0A1Q5TM12"/>
<gene>
    <name evidence="1" type="ORF">Xentx_03438</name>
</gene>
<dbReference type="Proteomes" id="UP000186277">
    <property type="component" value="Unassembled WGS sequence"/>
</dbReference>
<dbReference type="EMBL" id="MKGR01000042">
    <property type="protein sequence ID" value="OKP01265.1"/>
    <property type="molecule type" value="Genomic_DNA"/>
</dbReference>
<keyword evidence="2" id="KW-1185">Reference proteome</keyword>
<proteinExistence type="predicted"/>